<keyword evidence="3" id="KW-1185">Reference proteome</keyword>
<feature type="compositionally biased region" description="Basic and acidic residues" evidence="1">
    <location>
        <begin position="125"/>
        <end position="134"/>
    </location>
</feature>
<sequence length="168" mass="18338">MWYTRRAVTSSSGSPELELVAEEDEEHAAQHEATKTAVRTGSPTHAKTNPLEDVESRGTISTLESKINALKSLVQTTQQAPPVVEAPPPPSPTSAQPETESLTNIPAKWEKTDGGQWSSVSEEWATERERLSSTREEWKLKAKAIKSNLGNTTTQFDAGLATMAPLQR</sequence>
<accession>A0A167XMP5</accession>
<feature type="compositionally biased region" description="Polar residues" evidence="1">
    <location>
        <begin position="37"/>
        <end position="47"/>
    </location>
</feature>
<proteinExistence type="predicted"/>
<feature type="region of interest" description="Disordered" evidence="1">
    <location>
        <begin position="1"/>
        <end position="57"/>
    </location>
</feature>
<evidence type="ECO:0000256" key="1">
    <source>
        <dbReference type="SAM" id="MobiDB-lite"/>
    </source>
</evidence>
<reference evidence="2 3" key="1">
    <citation type="journal article" date="2016" name="Mol. Biol. Evol.">
        <title>Comparative Genomics of Early-Diverging Mushroom-Forming Fungi Provides Insights into the Origins of Lignocellulose Decay Capabilities.</title>
        <authorList>
            <person name="Nagy L.G."/>
            <person name="Riley R."/>
            <person name="Tritt A."/>
            <person name="Adam C."/>
            <person name="Daum C."/>
            <person name="Floudas D."/>
            <person name="Sun H."/>
            <person name="Yadav J.S."/>
            <person name="Pangilinan J."/>
            <person name="Larsson K.H."/>
            <person name="Matsuura K."/>
            <person name="Barry K."/>
            <person name="Labutti K."/>
            <person name="Kuo R."/>
            <person name="Ohm R.A."/>
            <person name="Bhattacharya S.S."/>
            <person name="Shirouzu T."/>
            <person name="Yoshinaga Y."/>
            <person name="Martin F.M."/>
            <person name="Grigoriev I.V."/>
            <person name="Hibbett D.S."/>
        </authorList>
    </citation>
    <scope>NUCLEOTIDE SEQUENCE [LARGE SCALE GENOMIC DNA]</scope>
    <source>
        <strain evidence="2 3">CBS 109695</strain>
    </source>
</reference>
<dbReference type="EMBL" id="KV417753">
    <property type="protein sequence ID" value="KZP07377.1"/>
    <property type="molecule type" value="Genomic_DNA"/>
</dbReference>
<name>A0A167XMP5_9AGAM</name>
<dbReference type="AlphaFoldDB" id="A0A167XMP5"/>
<dbReference type="Proteomes" id="UP000076532">
    <property type="component" value="Unassembled WGS sequence"/>
</dbReference>
<feature type="region of interest" description="Disordered" evidence="1">
    <location>
        <begin position="74"/>
        <end position="134"/>
    </location>
</feature>
<evidence type="ECO:0000313" key="3">
    <source>
        <dbReference type="Proteomes" id="UP000076532"/>
    </source>
</evidence>
<evidence type="ECO:0000313" key="2">
    <source>
        <dbReference type="EMBL" id="KZP07377.1"/>
    </source>
</evidence>
<protein>
    <submittedName>
        <fullName evidence="2">Uncharacterized protein</fullName>
    </submittedName>
</protein>
<dbReference type="STRING" id="436010.A0A167XMP5"/>
<dbReference type="OrthoDB" id="3070469at2759"/>
<organism evidence="2 3">
    <name type="scientific">Athelia psychrophila</name>
    <dbReference type="NCBI Taxonomy" id="1759441"/>
    <lineage>
        <taxon>Eukaryota</taxon>
        <taxon>Fungi</taxon>
        <taxon>Dikarya</taxon>
        <taxon>Basidiomycota</taxon>
        <taxon>Agaricomycotina</taxon>
        <taxon>Agaricomycetes</taxon>
        <taxon>Agaricomycetidae</taxon>
        <taxon>Atheliales</taxon>
        <taxon>Atheliaceae</taxon>
        <taxon>Athelia</taxon>
    </lineage>
</organism>
<gene>
    <name evidence="2" type="ORF">FIBSPDRAFT_939543</name>
</gene>